<organism evidence="2 3">
    <name type="scientific">Herbihabitans rhizosphaerae</name>
    <dbReference type="NCBI Taxonomy" id="1872711"/>
    <lineage>
        <taxon>Bacteria</taxon>
        <taxon>Bacillati</taxon>
        <taxon>Actinomycetota</taxon>
        <taxon>Actinomycetes</taxon>
        <taxon>Pseudonocardiales</taxon>
        <taxon>Pseudonocardiaceae</taxon>
        <taxon>Herbihabitans</taxon>
    </lineage>
</organism>
<evidence type="ECO:0000313" key="3">
    <source>
        <dbReference type="Proteomes" id="UP000294257"/>
    </source>
</evidence>
<accession>A0A4Q7KES2</accession>
<dbReference type="Proteomes" id="UP000294257">
    <property type="component" value="Unassembled WGS sequence"/>
</dbReference>
<sequence>MNMTGPDVRGLVWQKSSFSGGNGNCVEAAWRKSSFSGNGGSCVEVGRCVCEGLAVRDSKNVDGPVLDLSVVGWRALLHTVV</sequence>
<dbReference type="Pfam" id="PF04149">
    <property type="entry name" value="DUF397"/>
    <property type="match status" value="1"/>
</dbReference>
<dbReference type="AlphaFoldDB" id="A0A4Q7KES2"/>
<dbReference type="EMBL" id="SGWQ01000012">
    <property type="protein sequence ID" value="RZS32450.1"/>
    <property type="molecule type" value="Genomic_DNA"/>
</dbReference>
<reference evidence="2 3" key="1">
    <citation type="submission" date="2019-02" db="EMBL/GenBank/DDBJ databases">
        <title>Genomic Encyclopedia of Type Strains, Phase IV (KMG-IV): sequencing the most valuable type-strain genomes for metagenomic binning, comparative biology and taxonomic classification.</title>
        <authorList>
            <person name="Goeker M."/>
        </authorList>
    </citation>
    <scope>NUCLEOTIDE SEQUENCE [LARGE SCALE GENOMIC DNA]</scope>
    <source>
        <strain evidence="2 3">DSM 101727</strain>
    </source>
</reference>
<gene>
    <name evidence="2" type="ORF">EV193_11284</name>
</gene>
<name>A0A4Q7KES2_9PSEU</name>
<feature type="domain" description="DUF397" evidence="1">
    <location>
        <begin position="28"/>
        <end position="80"/>
    </location>
</feature>
<keyword evidence="3" id="KW-1185">Reference proteome</keyword>
<protein>
    <submittedName>
        <fullName evidence="2">Uncharacterized protein DUF397</fullName>
    </submittedName>
</protein>
<evidence type="ECO:0000259" key="1">
    <source>
        <dbReference type="Pfam" id="PF04149"/>
    </source>
</evidence>
<dbReference type="InterPro" id="IPR007278">
    <property type="entry name" value="DUF397"/>
</dbReference>
<comment type="caution">
    <text evidence="2">The sequence shown here is derived from an EMBL/GenBank/DDBJ whole genome shotgun (WGS) entry which is preliminary data.</text>
</comment>
<evidence type="ECO:0000313" key="2">
    <source>
        <dbReference type="EMBL" id="RZS32450.1"/>
    </source>
</evidence>
<proteinExistence type="predicted"/>